<dbReference type="RefSeq" id="WP_143720202.1">
    <property type="nucleotide sequence ID" value="NZ_VKDB01000005.1"/>
</dbReference>
<dbReference type="GO" id="GO:0004489">
    <property type="term" value="F:methylenetetrahydrofolate reductase [NAD(P)H] activity"/>
    <property type="evidence" value="ECO:0007669"/>
    <property type="project" value="InterPro"/>
</dbReference>
<dbReference type="SUPFAM" id="SSF51730">
    <property type="entry name" value="FAD-linked oxidoreductase"/>
    <property type="match status" value="1"/>
</dbReference>
<evidence type="ECO:0000256" key="2">
    <source>
        <dbReference type="ARBA" id="ARBA00004777"/>
    </source>
</evidence>
<dbReference type="InterPro" id="IPR003171">
    <property type="entry name" value="Mehydrof_redctse-like"/>
</dbReference>
<evidence type="ECO:0000256" key="3">
    <source>
        <dbReference type="ARBA" id="ARBA00022630"/>
    </source>
</evidence>
<dbReference type="GO" id="GO:0035999">
    <property type="term" value="P:tetrahydrofolate interconversion"/>
    <property type="evidence" value="ECO:0007669"/>
    <property type="project" value="UniProtKB-UniPathway"/>
</dbReference>
<name>A0A553V1V9_9DEIO</name>
<protein>
    <recommendedName>
        <fullName evidence="6">Methylenetetrahydrofolate reductase</fullName>
    </recommendedName>
</protein>
<evidence type="ECO:0000256" key="4">
    <source>
        <dbReference type="ARBA" id="ARBA00022827"/>
    </source>
</evidence>
<evidence type="ECO:0000313" key="7">
    <source>
        <dbReference type="EMBL" id="TSA86436.1"/>
    </source>
</evidence>
<keyword evidence="8" id="KW-1185">Reference proteome</keyword>
<keyword evidence="3 6" id="KW-0285">Flavoprotein</keyword>
<dbReference type="InterPro" id="IPR029041">
    <property type="entry name" value="FAD-linked_oxidoreductase-like"/>
</dbReference>
<comment type="caution">
    <text evidence="7">The sequence shown here is derived from an EMBL/GenBank/DDBJ whole genome shotgun (WGS) entry which is preliminary data.</text>
</comment>
<dbReference type="EMBL" id="VKDB01000005">
    <property type="protein sequence ID" value="TSA86436.1"/>
    <property type="molecule type" value="Genomic_DNA"/>
</dbReference>
<gene>
    <name evidence="7" type="ORF">FNU79_07225</name>
</gene>
<evidence type="ECO:0000256" key="1">
    <source>
        <dbReference type="ARBA" id="ARBA00001974"/>
    </source>
</evidence>
<evidence type="ECO:0000256" key="5">
    <source>
        <dbReference type="ARBA" id="ARBA00023002"/>
    </source>
</evidence>
<dbReference type="Pfam" id="PF02219">
    <property type="entry name" value="MTHFR"/>
    <property type="match status" value="1"/>
</dbReference>
<comment type="cofactor">
    <cofactor evidence="1 6">
        <name>FAD</name>
        <dbReference type="ChEBI" id="CHEBI:57692"/>
    </cofactor>
</comment>
<organism evidence="7 8">
    <name type="scientific">Deinococcus detaillensis</name>
    <dbReference type="NCBI Taxonomy" id="2592048"/>
    <lineage>
        <taxon>Bacteria</taxon>
        <taxon>Thermotogati</taxon>
        <taxon>Deinococcota</taxon>
        <taxon>Deinococci</taxon>
        <taxon>Deinococcales</taxon>
        <taxon>Deinococcaceae</taxon>
        <taxon>Deinococcus</taxon>
    </lineage>
</organism>
<dbReference type="Gene3D" id="3.20.20.220">
    <property type="match status" value="1"/>
</dbReference>
<dbReference type="OrthoDB" id="9803687at2"/>
<keyword evidence="5 6" id="KW-0560">Oxidoreductase</keyword>
<comment type="pathway">
    <text evidence="2 6">One-carbon metabolism; tetrahydrofolate interconversion.</text>
</comment>
<sequence length="260" mass="29833">MTSVLAEPVQTAPKLTRVSVELVPRSRTSLRTELAELSSSLGNVQVVNIPDFLRYRMRSWEACQMALEHVPEAIPHIRAIDINPREPLKMGDFLRQHKISEVLIIEGDAPSDMSQHTYDVTSLDIIRKFRRELPEIKVWAGLDPYRQSFARERDYAEAKLEAGAVGFFTQPFFDRRLMDVWAELLPTQQVFWGATSVTTERSFSYWQNRNKAVFPRHFTPTLDANRAWAQEVLSFASEVGGHTYFMPIKESLSEYLGGIL</sequence>
<reference evidence="7 8" key="1">
    <citation type="submission" date="2019-07" db="EMBL/GenBank/DDBJ databases">
        <title>Deinococcus detaillus sp. nov., isolated from humus soil in Antarctica.</title>
        <authorList>
            <person name="Zhang K."/>
        </authorList>
    </citation>
    <scope>NUCLEOTIDE SEQUENCE [LARGE SCALE GENOMIC DNA]</scope>
    <source>
        <strain evidence="7 8">H1</strain>
    </source>
</reference>
<dbReference type="AlphaFoldDB" id="A0A553V1V9"/>
<dbReference type="UniPathway" id="UPA00193"/>
<keyword evidence="4 6" id="KW-0274">FAD</keyword>
<evidence type="ECO:0000256" key="6">
    <source>
        <dbReference type="RuleBase" id="RU003862"/>
    </source>
</evidence>
<dbReference type="GO" id="GO:0006555">
    <property type="term" value="P:methionine metabolic process"/>
    <property type="evidence" value="ECO:0007669"/>
    <property type="project" value="InterPro"/>
</dbReference>
<dbReference type="Proteomes" id="UP000316092">
    <property type="component" value="Unassembled WGS sequence"/>
</dbReference>
<comment type="similarity">
    <text evidence="6">Belongs to the methylenetetrahydrofolate reductase family.</text>
</comment>
<proteinExistence type="inferred from homology"/>
<evidence type="ECO:0000313" key="8">
    <source>
        <dbReference type="Proteomes" id="UP000316092"/>
    </source>
</evidence>
<accession>A0A553V1V9</accession>